<evidence type="ECO:0000256" key="1">
    <source>
        <dbReference type="ARBA" id="ARBA00001033"/>
    </source>
</evidence>
<dbReference type="EC" id="3.1.3.25" evidence="3"/>
<comment type="cofactor">
    <cofactor evidence="2">
        <name>Mg(2+)</name>
        <dbReference type="ChEBI" id="CHEBI:18420"/>
    </cofactor>
</comment>
<organism evidence="7">
    <name type="scientific">bioreactor metagenome</name>
    <dbReference type="NCBI Taxonomy" id="1076179"/>
    <lineage>
        <taxon>unclassified sequences</taxon>
        <taxon>metagenomes</taxon>
        <taxon>ecological metagenomes</taxon>
    </lineage>
</organism>
<dbReference type="PROSITE" id="PS00629">
    <property type="entry name" value="IMP_1"/>
    <property type="match status" value="1"/>
</dbReference>
<evidence type="ECO:0000256" key="4">
    <source>
        <dbReference type="ARBA" id="ARBA00022723"/>
    </source>
</evidence>
<dbReference type="InterPro" id="IPR033942">
    <property type="entry name" value="IMPase"/>
</dbReference>
<dbReference type="InterPro" id="IPR000760">
    <property type="entry name" value="Inositol_monophosphatase-like"/>
</dbReference>
<dbReference type="GO" id="GO:0006020">
    <property type="term" value="P:inositol metabolic process"/>
    <property type="evidence" value="ECO:0007669"/>
    <property type="project" value="TreeGrafter"/>
</dbReference>
<name>A0A644ZGA3_9ZZZZ</name>
<comment type="caution">
    <text evidence="7">The sequence shown here is derived from an EMBL/GenBank/DDBJ whole genome shotgun (WGS) entry which is preliminary data.</text>
</comment>
<evidence type="ECO:0000256" key="6">
    <source>
        <dbReference type="ARBA" id="ARBA00022842"/>
    </source>
</evidence>
<dbReference type="EMBL" id="VSSQ01008813">
    <property type="protein sequence ID" value="MPM39925.1"/>
    <property type="molecule type" value="Genomic_DNA"/>
</dbReference>
<dbReference type="Gene3D" id="3.30.540.10">
    <property type="entry name" value="Fructose-1,6-Bisphosphatase, subunit A, domain 1"/>
    <property type="match status" value="1"/>
</dbReference>
<gene>
    <name evidence="7" type="primary">suhB_12</name>
    <name evidence="7" type="ORF">SDC9_86561</name>
</gene>
<dbReference type="FunFam" id="3.30.540.10:FF:000003">
    <property type="entry name" value="Inositol-1-monophosphatase"/>
    <property type="match status" value="1"/>
</dbReference>
<sequence>MMQTAIFAAKAAGNFSKNCFQKTQQLFYKEQEEVFTQTDVQAEALIKDIIRKEFPKHNILGEETGLTKESKSDYTWIIDPLDGSENFTRGIYLYGISIALAIKNEVKIATVFNPLTNELFSAEKGKGAFLNGKPISVSQRSELSKAVIYGTELYKSKEYLKPLFDKVKNLRITSSSAYETCLVACGRIEGFVKVTTHPWGFAAANLIVEEAGGQVTNFDGSTWDTRSNKILSSNKVLHQELLDLINQK</sequence>
<proteinExistence type="predicted"/>
<dbReference type="AlphaFoldDB" id="A0A644ZGA3"/>
<reference evidence="7" key="1">
    <citation type="submission" date="2019-08" db="EMBL/GenBank/DDBJ databases">
        <authorList>
            <person name="Kucharzyk K."/>
            <person name="Murdoch R.W."/>
            <person name="Higgins S."/>
            <person name="Loffler F."/>
        </authorList>
    </citation>
    <scope>NUCLEOTIDE SEQUENCE</scope>
</reference>
<evidence type="ECO:0000256" key="3">
    <source>
        <dbReference type="ARBA" id="ARBA00013106"/>
    </source>
</evidence>
<comment type="catalytic activity">
    <reaction evidence="1">
        <text>a myo-inositol phosphate + H2O = myo-inositol + phosphate</text>
        <dbReference type="Rhea" id="RHEA:24056"/>
        <dbReference type="ChEBI" id="CHEBI:15377"/>
        <dbReference type="ChEBI" id="CHEBI:17268"/>
        <dbReference type="ChEBI" id="CHEBI:43474"/>
        <dbReference type="ChEBI" id="CHEBI:84139"/>
        <dbReference type="EC" id="3.1.3.25"/>
    </reaction>
</comment>
<dbReference type="PANTHER" id="PTHR20854">
    <property type="entry name" value="INOSITOL MONOPHOSPHATASE"/>
    <property type="match status" value="1"/>
</dbReference>
<keyword evidence="6" id="KW-0460">Magnesium</keyword>
<dbReference type="Gene3D" id="3.40.190.80">
    <property type="match status" value="1"/>
</dbReference>
<dbReference type="PANTHER" id="PTHR20854:SF4">
    <property type="entry name" value="INOSITOL-1-MONOPHOSPHATASE-RELATED"/>
    <property type="match status" value="1"/>
</dbReference>
<evidence type="ECO:0000313" key="7">
    <source>
        <dbReference type="EMBL" id="MPM39925.1"/>
    </source>
</evidence>
<dbReference type="InterPro" id="IPR020583">
    <property type="entry name" value="Inositol_monoP_metal-BS"/>
</dbReference>
<dbReference type="CDD" id="cd01639">
    <property type="entry name" value="IMPase"/>
    <property type="match status" value="1"/>
</dbReference>
<keyword evidence="5 7" id="KW-0378">Hydrolase</keyword>
<dbReference type="GO" id="GO:0007165">
    <property type="term" value="P:signal transduction"/>
    <property type="evidence" value="ECO:0007669"/>
    <property type="project" value="TreeGrafter"/>
</dbReference>
<dbReference type="PRINTS" id="PR00377">
    <property type="entry name" value="IMPHPHTASES"/>
</dbReference>
<dbReference type="GO" id="GO:0008934">
    <property type="term" value="F:inositol monophosphate 1-phosphatase activity"/>
    <property type="evidence" value="ECO:0007669"/>
    <property type="project" value="InterPro"/>
</dbReference>
<dbReference type="SUPFAM" id="SSF56655">
    <property type="entry name" value="Carbohydrate phosphatase"/>
    <property type="match status" value="1"/>
</dbReference>
<protein>
    <recommendedName>
        <fullName evidence="3">inositol-phosphate phosphatase</fullName>
        <ecNumber evidence="3">3.1.3.25</ecNumber>
    </recommendedName>
</protein>
<dbReference type="Pfam" id="PF00459">
    <property type="entry name" value="Inositol_P"/>
    <property type="match status" value="1"/>
</dbReference>
<accession>A0A644ZGA3</accession>
<evidence type="ECO:0000256" key="2">
    <source>
        <dbReference type="ARBA" id="ARBA00001946"/>
    </source>
</evidence>
<dbReference type="GO" id="GO:0046872">
    <property type="term" value="F:metal ion binding"/>
    <property type="evidence" value="ECO:0007669"/>
    <property type="project" value="UniProtKB-KW"/>
</dbReference>
<keyword evidence="4" id="KW-0479">Metal-binding</keyword>
<evidence type="ECO:0000256" key="5">
    <source>
        <dbReference type="ARBA" id="ARBA00022801"/>
    </source>
</evidence>